<evidence type="ECO:0000313" key="1">
    <source>
        <dbReference type="EMBL" id="CAB4164277.1"/>
    </source>
</evidence>
<sequence length="117" mass="13338">MSKIIYSDFDYGESFDSLACLLDRVSTRETERVRYGYEPNCHKCSVSLANEDGEPEGEYLDFEAYTVDSNDRLSEAWEDETGRGIKGYYQEAYVSGKDAQAIEEFVKKHGVAIDNHI</sequence>
<accession>A0A6J5NZ07</accession>
<dbReference type="EMBL" id="LR796765">
    <property type="protein sequence ID" value="CAB4164277.1"/>
    <property type="molecule type" value="Genomic_DNA"/>
</dbReference>
<organism evidence="1">
    <name type="scientific">uncultured Caudovirales phage</name>
    <dbReference type="NCBI Taxonomy" id="2100421"/>
    <lineage>
        <taxon>Viruses</taxon>
        <taxon>Duplodnaviria</taxon>
        <taxon>Heunggongvirae</taxon>
        <taxon>Uroviricota</taxon>
        <taxon>Caudoviricetes</taxon>
        <taxon>Peduoviridae</taxon>
        <taxon>Maltschvirus</taxon>
        <taxon>Maltschvirus maltsch</taxon>
    </lineage>
</organism>
<name>A0A6J5NZ07_9CAUD</name>
<reference evidence="1" key="1">
    <citation type="submission" date="2020-04" db="EMBL/GenBank/DDBJ databases">
        <authorList>
            <person name="Chiriac C."/>
            <person name="Salcher M."/>
            <person name="Ghai R."/>
            <person name="Kavagutti S V."/>
        </authorList>
    </citation>
    <scope>NUCLEOTIDE SEQUENCE</scope>
</reference>
<protein>
    <submittedName>
        <fullName evidence="1">Uncharacterized protein</fullName>
    </submittedName>
</protein>
<gene>
    <name evidence="1" type="ORF">UFOVP826_18</name>
</gene>
<proteinExistence type="predicted"/>